<feature type="domain" description="CRAL-TRIO" evidence="2">
    <location>
        <begin position="141"/>
        <end position="300"/>
    </location>
</feature>
<reference evidence="3" key="1">
    <citation type="submission" date="2021-01" db="EMBL/GenBank/DDBJ databases">
        <authorList>
            <person name="Corre E."/>
            <person name="Pelletier E."/>
            <person name="Niang G."/>
            <person name="Scheremetjew M."/>
            <person name="Finn R."/>
            <person name="Kale V."/>
            <person name="Holt S."/>
            <person name="Cochrane G."/>
            <person name="Meng A."/>
            <person name="Brown T."/>
            <person name="Cohen L."/>
        </authorList>
    </citation>
    <scope>NUCLEOTIDE SEQUENCE</scope>
    <source>
        <strain evidence="3">B650</strain>
    </source>
</reference>
<dbReference type="AlphaFoldDB" id="A0A7S2KE19"/>
<dbReference type="PANTHER" id="PTHR45824">
    <property type="entry name" value="GH16843P"/>
    <property type="match status" value="1"/>
</dbReference>
<feature type="coiled-coil region" evidence="1">
    <location>
        <begin position="7"/>
        <end position="34"/>
    </location>
</feature>
<dbReference type="PROSITE" id="PS50191">
    <property type="entry name" value="CRAL_TRIO"/>
    <property type="match status" value="1"/>
</dbReference>
<protein>
    <recommendedName>
        <fullName evidence="2">CRAL-TRIO domain-containing protein</fullName>
    </recommendedName>
</protein>
<proteinExistence type="predicted"/>
<sequence length="338" mass="37856">MSIEEPKTLTKEEQDKIKHELEDFEDEFDDAVENEGDIKDGDGNFGVSKEELSILRAELACEFPEDYDYLSDAYILSVASKPYSKDPTQRRPLDYTMEKLTNVMQWREESGAPDLIDLIELANGPASAPAAVEQPQLYTKAKAVASSLNNGSLYWHGLSKQGKPILWVRTNRKPWYPDVDADIKALILLTDTGIKGMPKNTTDFVVIADSTSPPPPNPTFMIEMLKALVRGYPDRLGLLISSPISSIIQFVMNLLTPLMPGRLGEKVCLLDGETVMSKLLEVMEEEDIPDFMGGKASHDMYYPEESKSSIRGSGCLKFDWYGMVQRLEEARDAYNASH</sequence>
<organism evidence="3">
    <name type="scientific">Leptocylindrus danicus</name>
    <dbReference type="NCBI Taxonomy" id="163516"/>
    <lineage>
        <taxon>Eukaryota</taxon>
        <taxon>Sar</taxon>
        <taxon>Stramenopiles</taxon>
        <taxon>Ochrophyta</taxon>
        <taxon>Bacillariophyta</taxon>
        <taxon>Coscinodiscophyceae</taxon>
        <taxon>Chaetocerotophycidae</taxon>
        <taxon>Leptocylindrales</taxon>
        <taxon>Leptocylindraceae</taxon>
        <taxon>Leptocylindrus</taxon>
    </lineage>
</organism>
<evidence type="ECO:0000256" key="1">
    <source>
        <dbReference type="SAM" id="Coils"/>
    </source>
</evidence>
<keyword evidence="1" id="KW-0175">Coiled coil</keyword>
<dbReference type="Pfam" id="PF00650">
    <property type="entry name" value="CRAL_TRIO"/>
    <property type="match status" value="1"/>
</dbReference>
<accession>A0A7S2KE19</accession>
<gene>
    <name evidence="3" type="ORF">LDAN0321_LOCUS8414</name>
</gene>
<dbReference type="InterPro" id="IPR052578">
    <property type="entry name" value="PI_Transfer_CRAL-TRIO"/>
</dbReference>
<dbReference type="EMBL" id="HBGY01013122">
    <property type="protein sequence ID" value="CAD9574178.1"/>
    <property type="molecule type" value="Transcribed_RNA"/>
</dbReference>
<dbReference type="InterPro" id="IPR036865">
    <property type="entry name" value="CRAL-TRIO_dom_sf"/>
</dbReference>
<evidence type="ECO:0000313" key="3">
    <source>
        <dbReference type="EMBL" id="CAD9574178.1"/>
    </source>
</evidence>
<dbReference type="Gene3D" id="3.40.525.10">
    <property type="entry name" value="CRAL-TRIO lipid binding domain"/>
    <property type="match status" value="1"/>
</dbReference>
<dbReference type="SUPFAM" id="SSF52087">
    <property type="entry name" value="CRAL/TRIO domain"/>
    <property type="match status" value="1"/>
</dbReference>
<dbReference type="GO" id="GO:0008526">
    <property type="term" value="F:phosphatidylinositol transfer activity"/>
    <property type="evidence" value="ECO:0007669"/>
    <property type="project" value="TreeGrafter"/>
</dbReference>
<name>A0A7S2KE19_9STRA</name>
<dbReference type="InterPro" id="IPR001251">
    <property type="entry name" value="CRAL-TRIO_dom"/>
</dbReference>
<dbReference type="CDD" id="cd00170">
    <property type="entry name" value="SEC14"/>
    <property type="match status" value="1"/>
</dbReference>
<evidence type="ECO:0000259" key="2">
    <source>
        <dbReference type="PROSITE" id="PS50191"/>
    </source>
</evidence>
<dbReference type="PANTHER" id="PTHR45824:SF29">
    <property type="entry name" value="GH16843P"/>
    <property type="match status" value="1"/>
</dbReference>